<evidence type="ECO:0000313" key="1">
    <source>
        <dbReference type="EMBL" id="KAJ8035796.1"/>
    </source>
</evidence>
<gene>
    <name evidence="1" type="ORF">HOLleu_19579</name>
</gene>
<accession>A0A9Q1C0F7</accession>
<dbReference type="AlphaFoldDB" id="A0A9Q1C0F7"/>
<dbReference type="EMBL" id="JAIZAY010000009">
    <property type="protein sequence ID" value="KAJ8035796.1"/>
    <property type="molecule type" value="Genomic_DNA"/>
</dbReference>
<protein>
    <submittedName>
        <fullName evidence="1">Uncharacterized protein</fullName>
    </submittedName>
</protein>
<keyword evidence="2" id="KW-1185">Reference proteome</keyword>
<reference evidence="1" key="1">
    <citation type="submission" date="2021-10" db="EMBL/GenBank/DDBJ databases">
        <title>Tropical sea cucumber genome reveals ecological adaptation and Cuvierian tubules defense mechanism.</title>
        <authorList>
            <person name="Chen T."/>
        </authorList>
    </citation>
    <scope>NUCLEOTIDE SEQUENCE</scope>
    <source>
        <strain evidence="1">Nanhai2018</strain>
        <tissue evidence="1">Muscle</tissue>
    </source>
</reference>
<organism evidence="1 2">
    <name type="scientific">Holothuria leucospilota</name>
    <name type="common">Black long sea cucumber</name>
    <name type="synonym">Mertensiothuria leucospilota</name>
    <dbReference type="NCBI Taxonomy" id="206669"/>
    <lineage>
        <taxon>Eukaryota</taxon>
        <taxon>Metazoa</taxon>
        <taxon>Echinodermata</taxon>
        <taxon>Eleutherozoa</taxon>
        <taxon>Echinozoa</taxon>
        <taxon>Holothuroidea</taxon>
        <taxon>Aspidochirotacea</taxon>
        <taxon>Aspidochirotida</taxon>
        <taxon>Holothuriidae</taxon>
        <taxon>Holothuria</taxon>
    </lineage>
</organism>
<evidence type="ECO:0000313" key="2">
    <source>
        <dbReference type="Proteomes" id="UP001152320"/>
    </source>
</evidence>
<proteinExistence type="predicted"/>
<name>A0A9Q1C0F7_HOLLE</name>
<sequence length="62" mass="7297">MYFNTKKCFAMRITHWRNPEFFYYSLGDEILESTDCHTFLGVDISNTLSWNKHINSITSSAN</sequence>
<dbReference type="Proteomes" id="UP001152320">
    <property type="component" value="Chromosome 9"/>
</dbReference>
<comment type="caution">
    <text evidence="1">The sequence shown here is derived from an EMBL/GenBank/DDBJ whole genome shotgun (WGS) entry which is preliminary data.</text>
</comment>